<evidence type="ECO:0000256" key="1">
    <source>
        <dbReference type="SAM" id="MobiDB-lite"/>
    </source>
</evidence>
<dbReference type="STRING" id="266264.Rmet_3212"/>
<evidence type="ECO:0000313" key="3">
    <source>
        <dbReference type="EMBL" id="ABF10084.1"/>
    </source>
</evidence>
<dbReference type="AlphaFoldDB" id="Q1LIE2"/>
<reference evidence="4" key="1">
    <citation type="journal article" date="2010" name="PLoS ONE">
        <title>The complete genome sequence of Cupriavidus metallidurans strain CH34, a master survivalist in harsh and anthropogenic environments.</title>
        <authorList>
            <person name="Janssen P.J."/>
            <person name="Van Houdt R."/>
            <person name="Moors H."/>
            <person name="Monsieurs P."/>
            <person name="Morin N."/>
            <person name="Michaux A."/>
            <person name="Benotmane M.A."/>
            <person name="Leys N."/>
            <person name="Vallaeys T."/>
            <person name="Lapidus A."/>
            <person name="Monchy S."/>
            <person name="Medigue C."/>
            <person name="Taghavi S."/>
            <person name="McCorkle S."/>
            <person name="Dunn J."/>
            <person name="van der Lelie D."/>
            <person name="Mergeay M."/>
        </authorList>
    </citation>
    <scope>NUCLEOTIDE SEQUENCE [LARGE SCALE GENOMIC DNA]</scope>
    <source>
        <strain evidence="4">ATCC 43123 / DSM 2839 / NBRC 102507 / CH34</strain>
    </source>
</reference>
<proteinExistence type="predicted"/>
<keyword evidence="2" id="KW-1133">Transmembrane helix</keyword>
<protein>
    <submittedName>
        <fullName evidence="3">Uncharacterized protein</fullName>
    </submittedName>
</protein>
<sequence length="176" mass="18909">MCFTALKHTSARPISTAHRIRRGIGLGGSWRDGVRCMTGMRIRELVCNPRVCQMVVSAPRSTARGVSRRGWLPGAPACVLLLVLVLVLVLVEALLVDLLVERVPTGRCVAIPCSPIASIADVSVCRRYTRVAAGLQPPVHARHMLRQSGRVRHSGSTVPPLRLSSGSGGNHASRGR</sequence>
<evidence type="ECO:0000256" key="2">
    <source>
        <dbReference type="SAM" id="Phobius"/>
    </source>
</evidence>
<feature type="region of interest" description="Disordered" evidence="1">
    <location>
        <begin position="147"/>
        <end position="176"/>
    </location>
</feature>
<accession>Q1LIE2</accession>
<keyword evidence="4" id="KW-1185">Reference proteome</keyword>
<name>Q1LIE2_CUPMC</name>
<organism evidence="3 4">
    <name type="scientific">Cupriavidus metallidurans (strain ATCC 43123 / DSM 2839 / NBRC 102507 / CH34)</name>
    <name type="common">Ralstonia metallidurans</name>
    <dbReference type="NCBI Taxonomy" id="266264"/>
    <lineage>
        <taxon>Bacteria</taxon>
        <taxon>Pseudomonadati</taxon>
        <taxon>Pseudomonadota</taxon>
        <taxon>Betaproteobacteria</taxon>
        <taxon>Burkholderiales</taxon>
        <taxon>Burkholderiaceae</taxon>
        <taxon>Cupriavidus</taxon>
    </lineage>
</organism>
<keyword evidence="2" id="KW-0472">Membrane</keyword>
<dbReference type="EMBL" id="CP000352">
    <property type="protein sequence ID" value="ABF10084.1"/>
    <property type="molecule type" value="Genomic_DNA"/>
</dbReference>
<dbReference type="Proteomes" id="UP000002429">
    <property type="component" value="Chromosome"/>
</dbReference>
<gene>
    <name evidence="3" type="ordered locus">Rmet_3212</name>
</gene>
<dbReference type="KEGG" id="rme:Rmet_3212"/>
<dbReference type="HOGENOM" id="CLU_1523939_0_0_4"/>
<feature type="transmembrane region" description="Helical" evidence="2">
    <location>
        <begin position="77"/>
        <end position="100"/>
    </location>
</feature>
<evidence type="ECO:0000313" key="4">
    <source>
        <dbReference type="Proteomes" id="UP000002429"/>
    </source>
</evidence>
<keyword evidence="2" id="KW-0812">Transmembrane</keyword>